<comment type="pathway">
    <text evidence="2 10">Lipid metabolism; fatty acid biosynthesis.</text>
</comment>
<sequence length="502" mass="56362">MGNEKLVQNLENKQTSVKLKYVKLGYHYLISNAMYLFLVPFIVALAHISIEDIVQLFQRLELGLVSGTLVCTALTVCLVTLYFSWRPRDVYLVDFACFKPEPDLVCSRETFMRQTARAGIFCDELLGFHQKIIERSGYGQKTYAPKAALEEKPAPSMAKAREEVEMVAFGAVDELLAKTGVNVKDIGILVVNCSLFNPTPSLSAMVVNRYKLRGNILSYSLGGMGCSAGLISVDLAKRLLQNHPNTYALVVSTESMTLNWYGGTNKSMLITNCLFRLGAAAVLLTNKSSDRRRSKYQLMHTLRTHKGADDKSYRCVMQQEDDGGKVGVKLSRDLLTVAGDAIKTNITMLGPLVLPVSEQILFLANLVGRKVFRMKLRQYVPDFKLAFEHICIHAGGRAVLDEIEKNLNLTKWHVEPSRMTLYRFGNTSSSSLWYELAYTEAKGRVRKGDRVWQIAFGSGFKCNSAVWRAIRSVNPAKEKNPWIDEIDEYPVKVPDVQPVLEF</sequence>
<dbReference type="AlphaFoldDB" id="A0A2P5BRU8"/>
<dbReference type="STRING" id="3476.A0A2P5BRU8"/>
<accession>A0A2P5BRU8</accession>
<evidence type="ECO:0000256" key="6">
    <source>
        <dbReference type="ARBA" id="ARBA00022989"/>
    </source>
</evidence>
<dbReference type="InterPro" id="IPR012392">
    <property type="entry name" value="3-ktacl-CoA_syn"/>
</dbReference>
<dbReference type="CDD" id="cd00831">
    <property type="entry name" value="CHS_like"/>
    <property type="match status" value="1"/>
</dbReference>
<evidence type="ECO:0000256" key="10">
    <source>
        <dbReference type="PIRNR" id="PIRNR036417"/>
    </source>
</evidence>
<comment type="catalytic activity">
    <reaction evidence="9">
        <text>a very-long-chain acyl-CoA + malonyl-CoA + H(+) = a very-long-chain 3-oxoacyl-CoA + CO2 + CoA</text>
        <dbReference type="Rhea" id="RHEA:32727"/>
        <dbReference type="ChEBI" id="CHEBI:15378"/>
        <dbReference type="ChEBI" id="CHEBI:16526"/>
        <dbReference type="ChEBI" id="CHEBI:57287"/>
        <dbReference type="ChEBI" id="CHEBI:57384"/>
        <dbReference type="ChEBI" id="CHEBI:90725"/>
        <dbReference type="ChEBI" id="CHEBI:90736"/>
        <dbReference type="EC" id="2.3.1.199"/>
    </reaction>
</comment>
<dbReference type="UniPathway" id="UPA00094"/>
<evidence type="ECO:0000256" key="7">
    <source>
        <dbReference type="ARBA" id="ARBA00023136"/>
    </source>
</evidence>
<evidence type="ECO:0000256" key="11">
    <source>
        <dbReference type="SAM" id="Phobius"/>
    </source>
</evidence>
<keyword evidence="6 11" id="KW-1133">Transmembrane helix</keyword>
<dbReference type="FunFam" id="3.40.47.10:FF:000028">
    <property type="entry name" value="3-ketoacyl-CoA synthase"/>
    <property type="match status" value="1"/>
</dbReference>
<dbReference type="Gene3D" id="3.40.47.10">
    <property type="match status" value="1"/>
</dbReference>
<feature type="transmembrane region" description="Helical" evidence="11">
    <location>
        <begin position="28"/>
        <end position="50"/>
    </location>
</feature>
<evidence type="ECO:0000256" key="4">
    <source>
        <dbReference type="ARBA" id="ARBA00022679"/>
    </source>
</evidence>
<feature type="transmembrane region" description="Helical" evidence="11">
    <location>
        <begin position="62"/>
        <end position="83"/>
    </location>
</feature>
<evidence type="ECO:0000259" key="12">
    <source>
        <dbReference type="Pfam" id="PF08392"/>
    </source>
</evidence>
<dbReference type="InterPro" id="IPR013747">
    <property type="entry name" value="ACP_syn_III_C"/>
</dbReference>
<dbReference type="GO" id="GO:0009922">
    <property type="term" value="F:fatty acid elongase activity"/>
    <property type="evidence" value="ECO:0007669"/>
    <property type="project" value="UniProtKB-EC"/>
</dbReference>
<keyword evidence="7 11" id="KW-0472">Membrane</keyword>
<organism evidence="14 15">
    <name type="scientific">Parasponia andersonii</name>
    <name type="common">Sponia andersonii</name>
    <dbReference type="NCBI Taxonomy" id="3476"/>
    <lineage>
        <taxon>Eukaryota</taxon>
        <taxon>Viridiplantae</taxon>
        <taxon>Streptophyta</taxon>
        <taxon>Embryophyta</taxon>
        <taxon>Tracheophyta</taxon>
        <taxon>Spermatophyta</taxon>
        <taxon>Magnoliopsida</taxon>
        <taxon>eudicotyledons</taxon>
        <taxon>Gunneridae</taxon>
        <taxon>Pentapetalae</taxon>
        <taxon>rosids</taxon>
        <taxon>fabids</taxon>
        <taxon>Rosales</taxon>
        <taxon>Cannabaceae</taxon>
        <taxon>Parasponia</taxon>
    </lineage>
</organism>
<evidence type="ECO:0000313" key="15">
    <source>
        <dbReference type="Proteomes" id="UP000237105"/>
    </source>
</evidence>
<comment type="subcellular location">
    <subcellularLocation>
        <location evidence="1">Membrane</location>
    </subcellularLocation>
</comment>
<keyword evidence="15" id="KW-1185">Reference proteome</keyword>
<evidence type="ECO:0000256" key="3">
    <source>
        <dbReference type="ARBA" id="ARBA00005531"/>
    </source>
</evidence>
<name>A0A2P5BRU8_PARAD</name>
<proteinExistence type="inferred from homology"/>
<comment type="similarity">
    <text evidence="3 10">Belongs to the thiolase-like superfamily. Chalcone/stilbene synthases family.</text>
</comment>
<reference evidence="15" key="1">
    <citation type="submission" date="2016-06" db="EMBL/GenBank/DDBJ databases">
        <title>Parallel loss of symbiosis genes in relatives of nitrogen-fixing non-legume Parasponia.</title>
        <authorList>
            <person name="Van Velzen R."/>
            <person name="Holmer R."/>
            <person name="Bu F."/>
            <person name="Rutten L."/>
            <person name="Van Zeijl A."/>
            <person name="Liu W."/>
            <person name="Santuari L."/>
            <person name="Cao Q."/>
            <person name="Sharma T."/>
            <person name="Shen D."/>
            <person name="Roswanjaya Y."/>
            <person name="Wardhani T."/>
            <person name="Kalhor M.S."/>
            <person name="Jansen J."/>
            <person name="Van den Hoogen J."/>
            <person name="Gungor B."/>
            <person name="Hartog M."/>
            <person name="Hontelez J."/>
            <person name="Verver J."/>
            <person name="Yang W.-C."/>
            <person name="Schijlen E."/>
            <person name="Repin R."/>
            <person name="Schilthuizen M."/>
            <person name="Schranz E."/>
            <person name="Heidstra R."/>
            <person name="Miyata K."/>
            <person name="Fedorova E."/>
            <person name="Kohlen W."/>
            <person name="Bisseling T."/>
            <person name="Smit S."/>
            <person name="Geurts R."/>
        </authorList>
    </citation>
    <scope>NUCLEOTIDE SEQUENCE [LARGE SCALE GENOMIC DNA]</scope>
    <source>
        <strain evidence="15">cv. WU1-14</strain>
    </source>
</reference>
<dbReference type="GO" id="GO:0006633">
    <property type="term" value="P:fatty acid biosynthetic process"/>
    <property type="evidence" value="ECO:0007669"/>
    <property type="project" value="UniProtKB-UniPathway"/>
</dbReference>
<dbReference type="Pfam" id="PF08392">
    <property type="entry name" value="FAE1_CUT1_RppA"/>
    <property type="match status" value="1"/>
</dbReference>
<gene>
    <name evidence="14" type="ORF">PanWU01x14_215670</name>
</gene>
<feature type="domain" description="FAE" evidence="12">
    <location>
        <begin position="83"/>
        <end position="371"/>
    </location>
</feature>
<keyword evidence="8 10" id="KW-0012">Acyltransferase</keyword>
<dbReference type="OrthoDB" id="329835at2759"/>
<dbReference type="PIRSF" id="PIRSF036417">
    <property type="entry name" value="3-ktacl-CoA_syn"/>
    <property type="match status" value="1"/>
</dbReference>
<evidence type="ECO:0000256" key="9">
    <source>
        <dbReference type="ARBA" id="ARBA00047375"/>
    </source>
</evidence>
<keyword evidence="4 10" id="KW-0808">Transferase</keyword>
<dbReference type="PANTHER" id="PTHR31561">
    <property type="entry name" value="3-KETOACYL-COA SYNTHASE"/>
    <property type="match status" value="1"/>
</dbReference>
<protein>
    <recommendedName>
        <fullName evidence="10">3-ketoacyl-CoA synthase</fullName>
        <ecNumber evidence="10">2.3.1.-</ecNumber>
    </recommendedName>
</protein>
<dbReference type="SUPFAM" id="SSF53901">
    <property type="entry name" value="Thiolase-like"/>
    <property type="match status" value="2"/>
</dbReference>
<dbReference type="EMBL" id="JXTB01000232">
    <property type="protein sequence ID" value="PON51485.1"/>
    <property type="molecule type" value="Genomic_DNA"/>
</dbReference>
<evidence type="ECO:0000256" key="1">
    <source>
        <dbReference type="ARBA" id="ARBA00004370"/>
    </source>
</evidence>
<feature type="domain" description="Beta-ketoacyl-[acyl-carrier-protein] synthase III C-terminal" evidence="13">
    <location>
        <begin position="389"/>
        <end position="468"/>
    </location>
</feature>
<dbReference type="InterPro" id="IPR016039">
    <property type="entry name" value="Thiolase-like"/>
</dbReference>
<evidence type="ECO:0000256" key="5">
    <source>
        <dbReference type="ARBA" id="ARBA00022692"/>
    </source>
</evidence>
<dbReference type="Pfam" id="PF08541">
    <property type="entry name" value="ACP_syn_III_C"/>
    <property type="match status" value="1"/>
</dbReference>
<evidence type="ECO:0000313" key="14">
    <source>
        <dbReference type="EMBL" id="PON51485.1"/>
    </source>
</evidence>
<keyword evidence="5 11" id="KW-0812">Transmembrane</keyword>
<dbReference type="InterPro" id="IPR013601">
    <property type="entry name" value="FAE1_typ3_polyketide_synth"/>
</dbReference>
<dbReference type="GO" id="GO:0016020">
    <property type="term" value="C:membrane"/>
    <property type="evidence" value="ECO:0007669"/>
    <property type="project" value="UniProtKB-SubCell"/>
</dbReference>
<dbReference type="Proteomes" id="UP000237105">
    <property type="component" value="Unassembled WGS sequence"/>
</dbReference>
<evidence type="ECO:0000256" key="2">
    <source>
        <dbReference type="ARBA" id="ARBA00005194"/>
    </source>
</evidence>
<evidence type="ECO:0000256" key="8">
    <source>
        <dbReference type="ARBA" id="ARBA00023315"/>
    </source>
</evidence>
<comment type="caution">
    <text evidence="14">The sequence shown here is derived from an EMBL/GenBank/DDBJ whole genome shotgun (WGS) entry which is preliminary data.</text>
</comment>
<dbReference type="EC" id="2.3.1.-" evidence="10"/>
<evidence type="ECO:0000259" key="13">
    <source>
        <dbReference type="Pfam" id="PF08541"/>
    </source>
</evidence>